<proteinExistence type="predicted"/>
<sequence>MNNMSGRVAATAERSQFAQSYVGKIVVAVLTSKACQEGCYVC</sequence>
<protein>
    <submittedName>
        <fullName evidence="1">Uncharacterized protein</fullName>
    </submittedName>
</protein>
<dbReference type="EMBL" id="LXEU01000067">
    <property type="protein sequence ID" value="OAT49908.1"/>
    <property type="molecule type" value="Genomic_DNA"/>
</dbReference>
<name>A0A1B7JPR4_9ENTR</name>
<evidence type="ECO:0000313" key="2">
    <source>
        <dbReference type="Proteomes" id="UP000078386"/>
    </source>
</evidence>
<gene>
    <name evidence="1" type="ORF">M989_03364</name>
</gene>
<dbReference type="PATRIC" id="fig|1354264.4.peg.3501"/>
<evidence type="ECO:0000313" key="1">
    <source>
        <dbReference type="EMBL" id="OAT49908.1"/>
    </source>
</evidence>
<accession>A0A1B7JPR4</accession>
<keyword evidence="2" id="KW-1185">Reference proteome</keyword>
<dbReference type="Proteomes" id="UP000078386">
    <property type="component" value="Unassembled WGS sequence"/>
</dbReference>
<organism evidence="1 2">
    <name type="scientific">Kluyvera georgiana ATCC 51603</name>
    <dbReference type="NCBI Taxonomy" id="1354264"/>
    <lineage>
        <taxon>Bacteria</taxon>
        <taxon>Pseudomonadati</taxon>
        <taxon>Pseudomonadota</taxon>
        <taxon>Gammaproteobacteria</taxon>
        <taxon>Enterobacterales</taxon>
        <taxon>Enterobacteriaceae</taxon>
        <taxon>Kluyvera</taxon>
    </lineage>
</organism>
<reference evidence="1 2" key="1">
    <citation type="submission" date="2016-04" db="EMBL/GenBank/DDBJ databases">
        <title>ATOL: Assembling a taxonomically balanced genome-scale reconstruction of the evolutionary history of the Enterobacteriaceae.</title>
        <authorList>
            <person name="Plunkett G.III."/>
            <person name="Neeno-Eckwall E.C."/>
            <person name="Glasner J.D."/>
            <person name="Perna N.T."/>
        </authorList>
    </citation>
    <scope>NUCLEOTIDE SEQUENCE [LARGE SCALE GENOMIC DNA]</scope>
    <source>
        <strain evidence="1 2">ATCC 51603</strain>
    </source>
</reference>
<comment type="caution">
    <text evidence="1">The sequence shown here is derived from an EMBL/GenBank/DDBJ whole genome shotgun (WGS) entry which is preliminary data.</text>
</comment>
<dbReference type="AlphaFoldDB" id="A0A1B7JPR4"/>